<sequence length="386" mass="41508">MVGKTAGTGGSEMTTIINWMGGWPKEGLVAASEWEERLAAAASEQKSGAASPVRKESESDSELRAAIAGDLLPGSGINEGAGLLVLVSGADAAIGKLAERLLSPGDVVLTEKLTSRSVLQLLRKAGVRIVPVGGDREGMNPEALQEALSIHRPRLVYAAPSCTDPEGAAWNKERLASAIRLCRKAGVLMLRDDRQELIRYGKKDLNLRSGVREEAGVLSVGQLPPGLVGGLKFGWVAGTSEDMERWLPPQVQAELQPTSLERAALAALLREQPLSPLLDMLNVQCGRKMRRLTELLALSQVPKLTWVSPEGGIHLWLTLPPALDGEALLRGAWLKGLMFQPGTPFYATEPQRNTVRLTFAFADDRQMKAGAARLIEAMGEFLGRSM</sequence>
<feature type="domain" description="Aminotransferase class I/classII large" evidence="6">
    <location>
        <begin position="55"/>
        <end position="374"/>
    </location>
</feature>
<dbReference type="Gene3D" id="3.40.640.10">
    <property type="entry name" value="Type I PLP-dependent aspartate aminotransferase-like (Major domain)"/>
    <property type="match status" value="1"/>
</dbReference>
<dbReference type="InterPro" id="IPR015422">
    <property type="entry name" value="PyrdxlP-dep_Trfase_small"/>
</dbReference>
<dbReference type="InterPro" id="IPR015421">
    <property type="entry name" value="PyrdxlP-dep_Trfase_major"/>
</dbReference>
<evidence type="ECO:0000313" key="7">
    <source>
        <dbReference type="EMBL" id="RIE04054.1"/>
    </source>
</evidence>
<dbReference type="EMBL" id="QXJM01000029">
    <property type="protein sequence ID" value="RIE04054.1"/>
    <property type="molecule type" value="Genomic_DNA"/>
</dbReference>
<dbReference type="CDD" id="cd00609">
    <property type="entry name" value="AAT_like"/>
    <property type="match status" value="1"/>
</dbReference>
<dbReference type="Pfam" id="PF00155">
    <property type="entry name" value="Aminotran_1_2"/>
    <property type="match status" value="1"/>
</dbReference>
<keyword evidence="3 7" id="KW-0808">Transferase</keyword>
<evidence type="ECO:0000256" key="3">
    <source>
        <dbReference type="ARBA" id="ARBA00022679"/>
    </source>
</evidence>
<dbReference type="InterPro" id="IPR050859">
    <property type="entry name" value="Class-I_PLP-dep_aminotransf"/>
</dbReference>
<dbReference type="InterPro" id="IPR004839">
    <property type="entry name" value="Aminotransferase_I/II_large"/>
</dbReference>
<dbReference type="GO" id="GO:0030170">
    <property type="term" value="F:pyridoxal phosphate binding"/>
    <property type="evidence" value="ECO:0007669"/>
    <property type="project" value="InterPro"/>
</dbReference>
<keyword evidence="8" id="KW-1185">Reference proteome</keyword>
<accession>A0A398CYI2</accession>
<feature type="compositionally biased region" description="Low complexity" evidence="5">
    <location>
        <begin position="40"/>
        <end position="51"/>
    </location>
</feature>
<evidence type="ECO:0000313" key="8">
    <source>
        <dbReference type="Proteomes" id="UP000266340"/>
    </source>
</evidence>
<dbReference type="Gene3D" id="3.90.1150.10">
    <property type="entry name" value="Aspartate Aminotransferase, domain 1"/>
    <property type="match status" value="1"/>
</dbReference>
<reference evidence="7 8" key="1">
    <citation type="submission" date="2018-09" db="EMBL/GenBank/DDBJ databases">
        <title>Cohnella cavernae sp. nov., isolated from a karst cave.</title>
        <authorList>
            <person name="Zhu H."/>
        </authorList>
    </citation>
    <scope>NUCLEOTIDE SEQUENCE [LARGE SCALE GENOMIC DNA]</scope>
    <source>
        <strain evidence="7 8">K2E09-144</strain>
    </source>
</reference>
<dbReference type="GO" id="GO:1901605">
    <property type="term" value="P:alpha-amino acid metabolic process"/>
    <property type="evidence" value="ECO:0007669"/>
    <property type="project" value="TreeGrafter"/>
</dbReference>
<dbReference type="GO" id="GO:0008483">
    <property type="term" value="F:transaminase activity"/>
    <property type="evidence" value="ECO:0007669"/>
    <property type="project" value="UniProtKB-KW"/>
</dbReference>
<comment type="cofactor">
    <cofactor evidence="1">
        <name>pyridoxal 5'-phosphate</name>
        <dbReference type="ChEBI" id="CHEBI:597326"/>
    </cofactor>
</comment>
<evidence type="ECO:0000256" key="4">
    <source>
        <dbReference type="ARBA" id="ARBA00022898"/>
    </source>
</evidence>
<organism evidence="7 8">
    <name type="scientific">Cohnella faecalis</name>
    <dbReference type="NCBI Taxonomy" id="2315694"/>
    <lineage>
        <taxon>Bacteria</taxon>
        <taxon>Bacillati</taxon>
        <taxon>Bacillota</taxon>
        <taxon>Bacilli</taxon>
        <taxon>Bacillales</taxon>
        <taxon>Paenibacillaceae</taxon>
        <taxon>Cohnella</taxon>
    </lineage>
</organism>
<gene>
    <name evidence="7" type="ORF">D3H35_08880</name>
</gene>
<dbReference type="AlphaFoldDB" id="A0A398CYI2"/>
<evidence type="ECO:0000259" key="6">
    <source>
        <dbReference type="Pfam" id="PF00155"/>
    </source>
</evidence>
<keyword evidence="4" id="KW-0663">Pyridoxal phosphate</keyword>
<dbReference type="PANTHER" id="PTHR42790:SF19">
    <property type="entry name" value="KYNURENINE_ALPHA-AMINOADIPATE AMINOTRANSFERASE, MITOCHONDRIAL"/>
    <property type="match status" value="1"/>
</dbReference>
<comment type="caution">
    <text evidence="7">The sequence shown here is derived from an EMBL/GenBank/DDBJ whole genome shotgun (WGS) entry which is preliminary data.</text>
</comment>
<feature type="region of interest" description="Disordered" evidence="5">
    <location>
        <begin position="40"/>
        <end position="60"/>
    </location>
</feature>
<dbReference type="InterPro" id="IPR015424">
    <property type="entry name" value="PyrdxlP-dep_Trfase"/>
</dbReference>
<evidence type="ECO:0000256" key="2">
    <source>
        <dbReference type="ARBA" id="ARBA00022576"/>
    </source>
</evidence>
<evidence type="ECO:0000256" key="1">
    <source>
        <dbReference type="ARBA" id="ARBA00001933"/>
    </source>
</evidence>
<proteinExistence type="predicted"/>
<name>A0A398CYI2_9BACL</name>
<dbReference type="Proteomes" id="UP000266340">
    <property type="component" value="Unassembled WGS sequence"/>
</dbReference>
<keyword evidence="2 7" id="KW-0032">Aminotransferase</keyword>
<dbReference type="PANTHER" id="PTHR42790">
    <property type="entry name" value="AMINOTRANSFERASE"/>
    <property type="match status" value="1"/>
</dbReference>
<protein>
    <submittedName>
        <fullName evidence="7">PLP-dependent aminotransferase family protein</fullName>
    </submittedName>
</protein>
<evidence type="ECO:0000256" key="5">
    <source>
        <dbReference type="SAM" id="MobiDB-lite"/>
    </source>
</evidence>
<dbReference type="SUPFAM" id="SSF53383">
    <property type="entry name" value="PLP-dependent transferases"/>
    <property type="match status" value="1"/>
</dbReference>